<proteinExistence type="predicted"/>
<keyword evidence="2" id="KW-1185">Reference proteome</keyword>
<comment type="caution">
    <text evidence="1">The sequence shown here is derived from an EMBL/GenBank/DDBJ whole genome shotgun (WGS) entry which is preliminary data.</text>
</comment>
<reference evidence="1 2" key="1">
    <citation type="submission" date="2024-07" db="EMBL/GenBank/DDBJ databases">
        <title>Enhanced genomic and transcriptomic resources for Trichinella pseudospiralis and T. spiralis underpin the discovery of pronounced molecular differences between stages and species.</title>
        <authorList>
            <person name="Pasi K.K."/>
            <person name="La Rosa G."/>
            <person name="Gomez-Morales M.A."/>
            <person name="Tosini F."/>
            <person name="Sumanam S."/>
            <person name="Young N.D."/>
            <person name="Chang B.C."/>
            <person name="Robin G.B."/>
        </authorList>
    </citation>
    <scope>NUCLEOTIDE SEQUENCE [LARGE SCALE GENOMIC DNA]</scope>
    <source>
        <strain evidence="1">ISS534</strain>
    </source>
</reference>
<protein>
    <submittedName>
        <fullName evidence="1">Uncharacterized protein</fullName>
    </submittedName>
</protein>
<evidence type="ECO:0000313" key="1">
    <source>
        <dbReference type="EMBL" id="KAL1236205.1"/>
    </source>
</evidence>
<organism evidence="1 2">
    <name type="scientific">Trichinella spiralis</name>
    <name type="common">Trichina worm</name>
    <dbReference type="NCBI Taxonomy" id="6334"/>
    <lineage>
        <taxon>Eukaryota</taxon>
        <taxon>Metazoa</taxon>
        <taxon>Ecdysozoa</taxon>
        <taxon>Nematoda</taxon>
        <taxon>Enoplea</taxon>
        <taxon>Dorylaimia</taxon>
        <taxon>Trichinellida</taxon>
        <taxon>Trichinellidae</taxon>
        <taxon>Trichinella</taxon>
    </lineage>
</organism>
<accession>A0ABR3KE88</accession>
<dbReference type="EMBL" id="JBEUSY010000369">
    <property type="protein sequence ID" value="KAL1236205.1"/>
    <property type="molecule type" value="Genomic_DNA"/>
</dbReference>
<evidence type="ECO:0000313" key="2">
    <source>
        <dbReference type="Proteomes" id="UP001558632"/>
    </source>
</evidence>
<name>A0ABR3KE88_TRISP</name>
<dbReference type="Proteomes" id="UP001558632">
    <property type="component" value="Unassembled WGS sequence"/>
</dbReference>
<gene>
    <name evidence="1" type="ORF">TSPI_06976</name>
</gene>
<sequence length="70" mass="8160">MENSSCKHLKSYLEKKQHFIDIGNLAMTVAMKIADLEELPKIFASPFTRRFVYFFCSSKTADMTMDKKMD</sequence>